<dbReference type="EMBL" id="JALLBG020000070">
    <property type="protein sequence ID" value="KAL3768000.1"/>
    <property type="molecule type" value="Genomic_DNA"/>
</dbReference>
<dbReference type="Pfam" id="PF00481">
    <property type="entry name" value="PP2C"/>
    <property type="match status" value="1"/>
</dbReference>
<dbReference type="Proteomes" id="UP001530293">
    <property type="component" value="Unassembled WGS sequence"/>
</dbReference>
<dbReference type="SMART" id="SM00332">
    <property type="entry name" value="PP2Cc"/>
    <property type="match status" value="1"/>
</dbReference>
<dbReference type="GO" id="GO:0046872">
    <property type="term" value="F:metal ion binding"/>
    <property type="evidence" value="ECO:0007669"/>
    <property type="project" value="UniProtKB-KW"/>
</dbReference>
<dbReference type="InterPro" id="IPR000222">
    <property type="entry name" value="PP2C_BS"/>
</dbReference>
<evidence type="ECO:0000256" key="6">
    <source>
        <dbReference type="SAM" id="MobiDB-lite"/>
    </source>
</evidence>
<keyword evidence="3 5" id="KW-0378">Hydrolase</keyword>
<protein>
    <recommendedName>
        <fullName evidence="7">PPM-type phosphatase domain-containing protein</fullName>
    </recommendedName>
</protein>
<feature type="non-terminal residue" evidence="8">
    <location>
        <position position="1"/>
    </location>
</feature>
<evidence type="ECO:0000256" key="4">
    <source>
        <dbReference type="ARBA" id="ARBA00022912"/>
    </source>
</evidence>
<proteinExistence type="inferred from homology"/>
<dbReference type="PROSITE" id="PS01032">
    <property type="entry name" value="PPM_1"/>
    <property type="match status" value="1"/>
</dbReference>
<dbReference type="InterPro" id="IPR027417">
    <property type="entry name" value="P-loop_NTPase"/>
</dbReference>
<feature type="region of interest" description="Disordered" evidence="6">
    <location>
        <begin position="217"/>
        <end position="251"/>
    </location>
</feature>
<organism evidence="8 9">
    <name type="scientific">Discostella pseudostelligera</name>
    <dbReference type="NCBI Taxonomy" id="259834"/>
    <lineage>
        <taxon>Eukaryota</taxon>
        <taxon>Sar</taxon>
        <taxon>Stramenopiles</taxon>
        <taxon>Ochrophyta</taxon>
        <taxon>Bacillariophyta</taxon>
        <taxon>Coscinodiscophyceae</taxon>
        <taxon>Thalassiosirophycidae</taxon>
        <taxon>Stephanodiscales</taxon>
        <taxon>Stephanodiscaceae</taxon>
        <taxon>Discostella</taxon>
    </lineage>
</organism>
<evidence type="ECO:0000259" key="7">
    <source>
        <dbReference type="PROSITE" id="PS51746"/>
    </source>
</evidence>
<dbReference type="SUPFAM" id="SSF81606">
    <property type="entry name" value="PP2C-like"/>
    <property type="match status" value="1"/>
</dbReference>
<dbReference type="SUPFAM" id="SSF52540">
    <property type="entry name" value="P-loop containing nucleoside triphosphate hydrolases"/>
    <property type="match status" value="1"/>
</dbReference>
<evidence type="ECO:0000256" key="3">
    <source>
        <dbReference type="ARBA" id="ARBA00022801"/>
    </source>
</evidence>
<keyword evidence="9" id="KW-1185">Reference proteome</keyword>
<keyword evidence="4 5" id="KW-0904">Protein phosphatase</keyword>
<evidence type="ECO:0000256" key="1">
    <source>
        <dbReference type="ARBA" id="ARBA00004170"/>
    </source>
</evidence>
<dbReference type="InterPro" id="IPR001932">
    <property type="entry name" value="PPM-type_phosphatase-like_dom"/>
</dbReference>
<dbReference type="GO" id="GO:0004721">
    <property type="term" value="F:phosphoprotein phosphatase activity"/>
    <property type="evidence" value="ECO:0007669"/>
    <property type="project" value="UniProtKB-KW"/>
</dbReference>
<dbReference type="InterPro" id="IPR036457">
    <property type="entry name" value="PPM-type-like_dom_sf"/>
</dbReference>
<dbReference type="CDD" id="cd00143">
    <property type="entry name" value="PP2Cc"/>
    <property type="match status" value="1"/>
</dbReference>
<evidence type="ECO:0000313" key="9">
    <source>
        <dbReference type="Proteomes" id="UP001530293"/>
    </source>
</evidence>
<dbReference type="PROSITE" id="PS51746">
    <property type="entry name" value="PPM_2"/>
    <property type="match status" value="1"/>
</dbReference>
<dbReference type="AlphaFoldDB" id="A0ABD3N5L6"/>
<name>A0ABD3N5L6_9STRA</name>
<keyword evidence="2" id="KW-0479">Metal-binding</keyword>
<dbReference type="GO" id="GO:0016020">
    <property type="term" value="C:membrane"/>
    <property type="evidence" value="ECO:0007669"/>
    <property type="project" value="UniProtKB-SubCell"/>
</dbReference>
<sequence length="1247" mass="139866">RGISIGVMSADEDPFELIKKGNSFEAASDYWRSAEYYGRSSICLRCRADALATQLCNGNGSRSGGVAGIGIDGGGGRDNHSTKLESQRIISLYRAQSLEYMYKARHSLLEAMRFENEQDRSRTLEVAKSGSGSLDPVCSMISSVDRTKRNRIFQLLFSGRCEVLDVGTQSDSLLIEQDRAPNRMNHTASGNALNSSNSVAKDGAVPVANDLSIQQQQGGPLLSATQAQSKKESSTMHGHCPNYSVSTGSSQIHSTEKCSTSSLSTPIVDETDYRQQSIETRLAKLDSSLIPKAPYHHKSCSLSGGEDDSNKRVNEIKRGLERLGVSLPDSTRKRELVHKHVTTRDQVKLILEQATDEVRVERGTHMDDGGYSNEYADEHTYNNDDGVDENDSMFEGFENEEYDVDALLTMAENLVTKSGVEIVGKGGMYSSELLHIKKIQALLLEARLCLEMDLCTKDGDKQSKDVSGNEQGTVENLQGAKATKAKAYQMSTPDKVYFMIGCQRSGSNWLRTMLSEREDLIAPHPPHIMRDFMPQLGKFGDLALQDNLQILIDHVVAFVERNQVQWLDLHNRPMKFNRSRILMEVKVTMECFRFKELSAAKQEGRDSPEEIENAYYLLAVFDTIMNTMAAANGKKIWMCKSMGMSQYHDMLLSFYGQERLRYIYLVRDPRDVCLSFMKTPVGDCHPYAITKKWVHLQNSAARILHETPNLIHQVCYEEVLGDRKSQVAKIMEFMGSRDVCRSMRRGSIIAIKDEENMVSGAKKGREAVNVTKLSYQFKNLGRGESFLAGQLKKWEKEMKDHDLLIVESVAFHEMKRLGYIPHLIENEESRIEFTEKLCGEYSAENECLIEKMNRDLAVEDPDDLNRRQIQAAVLKKPTEEHYDEEFVKTSEIDIYDALEFLDNGQEDVPFLKGDATACFDFRAWPLQASMVGLPASQGGYYPCDSNKANQDNFIAGLRGNHGKRSSYRNGKNDTAENSAVLFAVFDGHGHTGAECATLTRDYISREFEGWETEYSTQRSSLCEKVHFSSSMSNAYRQMSSLLESGEVGVDASHSGTTASTLIITDRYLHTAHVGDSRCLLIEQEKVKALTIDHDTDREDEIKRIELHGGVVMSSDQYDSDDANLPVFQQKRVWSKQGKWPGTAFTRSIGDATAKQIGVCADAECAHFPNLSDSMFIIGSDGVFDFIPDDEIGKIVNKFHDPADACRELIGKSWNRWCESEERVDDITVIVGHVKRKSNIITCEEVCE</sequence>
<feature type="compositionally biased region" description="Polar residues" evidence="6">
    <location>
        <begin position="217"/>
        <end position="228"/>
    </location>
</feature>
<comment type="subcellular location">
    <subcellularLocation>
        <location evidence="1">Membrane</location>
        <topology evidence="1">Peripheral membrane protein</topology>
    </subcellularLocation>
</comment>
<gene>
    <name evidence="8" type="ORF">ACHAWU_005458</name>
</gene>
<comment type="similarity">
    <text evidence="5">Belongs to the PP2C family.</text>
</comment>
<evidence type="ECO:0000256" key="5">
    <source>
        <dbReference type="RuleBase" id="RU003465"/>
    </source>
</evidence>
<reference evidence="8 9" key="1">
    <citation type="submission" date="2024-10" db="EMBL/GenBank/DDBJ databases">
        <title>Updated reference genomes for cyclostephanoid diatoms.</title>
        <authorList>
            <person name="Roberts W.R."/>
            <person name="Alverson A.J."/>
        </authorList>
    </citation>
    <scope>NUCLEOTIDE SEQUENCE [LARGE SCALE GENOMIC DNA]</scope>
    <source>
        <strain evidence="8 9">AJA232-27</strain>
    </source>
</reference>
<dbReference type="PANTHER" id="PTHR47992">
    <property type="entry name" value="PROTEIN PHOSPHATASE"/>
    <property type="match status" value="1"/>
</dbReference>
<accession>A0ABD3N5L6</accession>
<comment type="caution">
    <text evidence="8">The sequence shown here is derived from an EMBL/GenBank/DDBJ whole genome shotgun (WGS) entry which is preliminary data.</text>
</comment>
<dbReference type="InterPro" id="IPR015655">
    <property type="entry name" value="PP2C"/>
</dbReference>
<evidence type="ECO:0000313" key="8">
    <source>
        <dbReference type="EMBL" id="KAL3768000.1"/>
    </source>
</evidence>
<feature type="domain" description="PPM-type phosphatase" evidence="7">
    <location>
        <begin position="960"/>
        <end position="1233"/>
    </location>
</feature>
<dbReference type="Pfam" id="PF13469">
    <property type="entry name" value="Sulfotransfer_3"/>
    <property type="match status" value="1"/>
</dbReference>
<evidence type="ECO:0000256" key="2">
    <source>
        <dbReference type="ARBA" id="ARBA00022723"/>
    </source>
</evidence>
<dbReference type="Gene3D" id="3.60.40.10">
    <property type="entry name" value="PPM-type phosphatase domain"/>
    <property type="match status" value="1"/>
</dbReference>
<dbReference type="Gene3D" id="3.40.50.300">
    <property type="entry name" value="P-loop containing nucleotide triphosphate hydrolases"/>
    <property type="match status" value="1"/>
</dbReference>